<dbReference type="Proteomes" id="UP000664209">
    <property type="component" value="Unassembled WGS sequence"/>
</dbReference>
<keyword evidence="3 6" id="KW-1133">Transmembrane helix</keyword>
<evidence type="ECO:0000256" key="6">
    <source>
        <dbReference type="RuleBase" id="RU361157"/>
    </source>
</evidence>
<keyword evidence="2 6" id="KW-0812">Transmembrane</keyword>
<organism evidence="8 9">
    <name type="scientific">Actinotalea soli</name>
    <dbReference type="NCBI Taxonomy" id="2819234"/>
    <lineage>
        <taxon>Bacteria</taxon>
        <taxon>Bacillati</taxon>
        <taxon>Actinomycetota</taxon>
        <taxon>Actinomycetes</taxon>
        <taxon>Micrococcales</taxon>
        <taxon>Cellulomonadaceae</taxon>
        <taxon>Actinotalea</taxon>
    </lineage>
</organism>
<sequence length="284" mass="29323">MTAAAAPAPPLTRTAPSGFGGATHDLVTMTRRSLLRILRNPSMTVLLVGTPVVLLLLFVYVFGGAFGAGVAPGITPGAAGREVYLDYITPAVLILTAASIAQATAIGVAMDMTGGIVTRLRTMPVASVAVHGGHVVGAVVQTLLATAVVLGVAVLLGYRPGANLLGWLGLAGVFSLVALTLTWLSVAMGAAAPSVETASNTPMILMLLPFFGSGFVPVETMPTAVRVFAEHQPFTPIIEVVRGLLAGTTVPTTTAWTALAWCVGLTVLGWLWARASYRKPRVTR</sequence>
<dbReference type="GO" id="GO:0046677">
    <property type="term" value="P:response to antibiotic"/>
    <property type="evidence" value="ECO:0007669"/>
    <property type="project" value="UniProtKB-KW"/>
</dbReference>
<protein>
    <recommendedName>
        <fullName evidence="6">Transport permease protein</fullName>
    </recommendedName>
</protein>
<dbReference type="InterPro" id="IPR013525">
    <property type="entry name" value="ABC2_TM"/>
</dbReference>
<feature type="transmembrane region" description="Helical" evidence="6">
    <location>
        <begin position="254"/>
        <end position="273"/>
    </location>
</feature>
<gene>
    <name evidence="8" type="ORF">J4G33_09630</name>
</gene>
<feature type="domain" description="ABC transmembrane type-2" evidence="7">
    <location>
        <begin position="42"/>
        <end position="280"/>
    </location>
</feature>
<dbReference type="PROSITE" id="PS51012">
    <property type="entry name" value="ABC_TM2"/>
    <property type="match status" value="1"/>
</dbReference>
<comment type="subcellular location">
    <subcellularLocation>
        <location evidence="6">Cell membrane</location>
        <topology evidence="6">Multi-pass membrane protein</topology>
    </subcellularLocation>
    <subcellularLocation>
        <location evidence="1">Membrane</location>
        <topology evidence="1">Multi-pass membrane protein</topology>
    </subcellularLocation>
</comment>
<dbReference type="InterPro" id="IPR047817">
    <property type="entry name" value="ABC2_TM_bact-type"/>
</dbReference>
<feature type="transmembrane region" description="Helical" evidence="6">
    <location>
        <begin position="45"/>
        <end position="67"/>
    </location>
</feature>
<keyword evidence="9" id="KW-1185">Reference proteome</keyword>
<feature type="transmembrane region" description="Helical" evidence="6">
    <location>
        <begin position="131"/>
        <end position="158"/>
    </location>
</feature>
<name>A0A939RSP4_9CELL</name>
<keyword evidence="6" id="KW-0813">Transport</keyword>
<comment type="caution">
    <text evidence="8">The sequence shown here is derived from an EMBL/GenBank/DDBJ whole genome shotgun (WGS) entry which is preliminary data.</text>
</comment>
<dbReference type="PANTHER" id="PTHR43229">
    <property type="entry name" value="NODULATION PROTEIN J"/>
    <property type="match status" value="1"/>
</dbReference>
<evidence type="ECO:0000256" key="5">
    <source>
        <dbReference type="ARBA" id="ARBA00023251"/>
    </source>
</evidence>
<keyword evidence="4 6" id="KW-0472">Membrane</keyword>
<dbReference type="GO" id="GO:0140359">
    <property type="term" value="F:ABC-type transporter activity"/>
    <property type="evidence" value="ECO:0007669"/>
    <property type="project" value="InterPro"/>
</dbReference>
<feature type="transmembrane region" description="Helical" evidence="6">
    <location>
        <begin position="164"/>
        <end position="186"/>
    </location>
</feature>
<dbReference type="AlphaFoldDB" id="A0A939RSP4"/>
<evidence type="ECO:0000256" key="1">
    <source>
        <dbReference type="ARBA" id="ARBA00004141"/>
    </source>
</evidence>
<evidence type="ECO:0000259" key="7">
    <source>
        <dbReference type="PROSITE" id="PS51012"/>
    </source>
</evidence>
<accession>A0A939RSP4</accession>
<evidence type="ECO:0000313" key="8">
    <source>
        <dbReference type="EMBL" id="MBO1752062.1"/>
    </source>
</evidence>
<dbReference type="PIRSF" id="PIRSF006648">
    <property type="entry name" value="DrrB"/>
    <property type="match status" value="1"/>
</dbReference>
<evidence type="ECO:0000256" key="3">
    <source>
        <dbReference type="ARBA" id="ARBA00022989"/>
    </source>
</evidence>
<dbReference type="EMBL" id="JAGEMK010000004">
    <property type="protein sequence ID" value="MBO1752062.1"/>
    <property type="molecule type" value="Genomic_DNA"/>
</dbReference>
<dbReference type="InterPro" id="IPR000412">
    <property type="entry name" value="ABC_2_transport"/>
</dbReference>
<dbReference type="Pfam" id="PF01061">
    <property type="entry name" value="ABC2_membrane"/>
    <property type="match status" value="1"/>
</dbReference>
<dbReference type="RefSeq" id="WP_208055748.1">
    <property type="nucleotide sequence ID" value="NZ_JAGEMK010000004.1"/>
</dbReference>
<feature type="transmembrane region" description="Helical" evidence="6">
    <location>
        <begin position="198"/>
        <end position="218"/>
    </location>
</feature>
<keyword evidence="6" id="KW-1003">Cell membrane</keyword>
<dbReference type="GO" id="GO:0043190">
    <property type="term" value="C:ATP-binding cassette (ABC) transporter complex"/>
    <property type="evidence" value="ECO:0007669"/>
    <property type="project" value="InterPro"/>
</dbReference>
<proteinExistence type="inferred from homology"/>
<reference evidence="8" key="1">
    <citation type="submission" date="2021-03" db="EMBL/GenBank/DDBJ databases">
        <title>Actinotalea soli sp. nov., isolated from soil.</title>
        <authorList>
            <person name="Ping W."/>
            <person name="Zhang J."/>
        </authorList>
    </citation>
    <scope>NUCLEOTIDE SEQUENCE</scope>
    <source>
        <strain evidence="8">BY-33</strain>
    </source>
</reference>
<keyword evidence="5" id="KW-0046">Antibiotic resistance</keyword>
<dbReference type="InterPro" id="IPR051784">
    <property type="entry name" value="Nod_factor_ABC_transporter"/>
</dbReference>
<evidence type="ECO:0000256" key="2">
    <source>
        <dbReference type="ARBA" id="ARBA00022692"/>
    </source>
</evidence>
<evidence type="ECO:0000256" key="4">
    <source>
        <dbReference type="ARBA" id="ARBA00023136"/>
    </source>
</evidence>
<evidence type="ECO:0000313" key="9">
    <source>
        <dbReference type="Proteomes" id="UP000664209"/>
    </source>
</evidence>
<dbReference type="PANTHER" id="PTHR43229:SF2">
    <property type="entry name" value="NODULATION PROTEIN J"/>
    <property type="match status" value="1"/>
</dbReference>
<comment type="similarity">
    <text evidence="6">Belongs to the ABC-2 integral membrane protein family.</text>
</comment>
<feature type="transmembrane region" description="Helical" evidence="6">
    <location>
        <begin position="87"/>
        <end position="110"/>
    </location>
</feature>